<dbReference type="Gene3D" id="3.40.50.80">
    <property type="entry name" value="Nucleotide-binding domain of ferredoxin-NADP reductase (FNR) module"/>
    <property type="match status" value="1"/>
</dbReference>
<keyword evidence="2" id="KW-0408">Iron</keyword>
<comment type="cofactor">
    <cofactor evidence="3">
        <name>[2Fe-2S] cluster</name>
        <dbReference type="ChEBI" id="CHEBI:190135"/>
    </cofactor>
</comment>
<dbReference type="Pfam" id="PF00175">
    <property type="entry name" value="NAD_binding_1"/>
    <property type="match status" value="1"/>
</dbReference>
<accession>A0A4Q7NDY5</accession>
<dbReference type="CDD" id="cd06189">
    <property type="entry name" value="flavin_oxioreductase"/>
    <property type="match status" value="1"/>
</dbReference>
<dbReference type="PANTHER" id="PTHR47354">
    <property type="entry name" value="NADH OXIDOREDUCTASE HCR"/>
    <property type="match status" value="1"/>
</dbReference>
<feature type="domain" description="2Fe-2S ferredoxin-type" evidence="4">
    <location>
        <begin position="1"/>
        <end position="94"/>
    </location>
</feature>
<keyword evidence="2" id="KW-0411">Iron-sulfur</keyword>
<evidence type="ECO:0000259" key="5">
    <source>
        <dbReference type="PROSITE" id="PS51384"/>
    </source>
</evidence>
<name>A0A4Q7NDY5_9BURK</name>
<dbReference type="PANTHER" id="PTHR47354:SF5">
    <property type="entry name" value="PROTEIN RFBI"/>
    <property type="match status" value="1"/>
</dbReference>
<dbReference type="OrthoDB" id="9806195at2"/>
<evidence type="ECO:0000259" key="4">
    <source>
        <dbReference type="PROSITE" id="PS51085"/>
    </source>
</evidence>
<dbReference type="Gene3D" id="3.10.20.30">
    <property type="match status" value="1"/>
</dbReference>
<dbReference type="GO" id="GO:0051537">
    <property type="term" value="F:2 iron, 2 sulfur cluster binding"/>
    <property type="evidence" value="ECO:0007669"/>
    <property type="project" value="UniProtKB-KW"/>
</dbReference>
<comment type="caution">
    <text evidence="6">The sequence shown here is derived from an EMBL/GenBank/DDBJ whole genome shotgun (WGS) entry which is preliminary data.</text>
</comment>
<keyword evidence="6" id="KW-0560">Oxidoreductase</keyword>
<dbReference type="PROSITE" id="PS00197">
    <property type="entry name" value="2FE2S_FER_1"/>
    <property type="match status" value="1"/>
</dbReference>
<dbReference type="PRINTS" id="PR00410">
    <property type="entry name" value="PHEHYDRXLASE"/>
</dbReference>
<dbReference type="PROSITE" id="PS51085">
    <property type="entry name" value="2FE2S_FER_2"/>
    <property type="match status" value="1"/>
</dbReference>
<keyword evidence="2" id="KW-0001">2Fe-2S</keyword>
<dbReference type="InterPro" id="IPR006058">
    <property type="entry name" value="2Fe2S_fd_BS"/>
</dbReference>
<keyword evidence="2" id="KW-0479">Metal-binding</keyword>
<dbReference type="InterPro" id="IPR017938">
    <property type="entry name" value="Riboflavin_synthase-like_b-brl"/>
</dbReference>
<dbReference type="InterPro" id="IPR001041">
    <property type="entry name" value="2Fe-2S_ferredoxin-type"/>
</dbReference>
<sequence>MQYTIRIDQRDIEFPCEDGQTVLDGALAAGYEIPYSCRTGICGSCRGRIVRGDVRGGAGEGVLDEDERRQGGALLCQARPCSDLDVAVRDIERRDPAASKTVAAKVYRLARAAHDVTVLHLRFPAGTRVRFKAGQYLHARMADGTIRHFSMANPPQQSDGVELHIRHVPGGKFSAYLAESVQAGQLLDVSLPFGDFYLRETGLPAVLVASGTGFAPIKSMVEDAIRRKLDRPMTLYWGARREADLYLADLPRKWADKHPWFRFVPVLSDSPADDGWQGRRGLVHQAVLDDFASLAGHEVYACGAPAMISAARQDFVHERGLPTDRFYCDAFVPMAPQAA</sequence>
<keyword evidence="6" id="KW-0223">Dioxygenase</keyword>
<reference evidence="6 7" key="1">
    <citation type="submission" date="2019-02" db="EMBL/GenBank/DDBJ databases">
        <title>Genomic Encyclopedia of Type Strains, Phase IV (KMG-IV): sequencing the most valuable type-strain genomes for metagenomic binning, comparative biology and taxonomic classification.</title>
        <authorList>
            <person name="Goeker M."/>
        </authorList>
    </citation>
    <scope>NUCLEOTIDE SEQUENCE [LARGE SCALE GENOMIC DNA]</scope>
    <source>
        <strain evidence="6 7">K24</strain>
    </source>
</reference>
<dbReference type="InterPro" id="IPR036010">
    <property type="entry name" value="2Fe-2S_ferredoxin-like_sf"/>
</dbReference>
<evidence type="ECO:0000256" key="1">
    <source>
        <dbReference type="ARBA" id="ARBA00001974"/>
    </source>
</evidence>
<gene>
    <name evidence="6" type="ORF">EV675_3925</name>
</gene>
<dbReference type="Proteomes" id="UP000292445">
    <property type="component" value="Unassembled WGS sequence"/>
</dbReference>
<dbReference type="PRINTS" id="PR00371">
    <property type="entry name" value="FPNCR"/>
</dbReference>
<feature type="domain" description="FAD-binding FR-type" evidence="5">
    <location>
        <begin position="99"/>
        <end position="199"/>
    </location>
</feature>
<dbReference type="CDD" id="cd00207">
    <property type="entry name" value="fer2"/>
    <property type="match status" value="1"/>
</dbReference>
<dbReference type="InterPro" id="IPR050415">
    <property type="entry name" value="MRET"/>
</dbReference>
<dbReference type="PROSITE" id="PS51384">
    <property type="entry name" value="FAD_FR"/>
    <property type="match status" value="1"/>
</dbReference>
<dbReference type="SUPFAM" id="SSF52343">
    <property type="entry name" value="Ferredoxin reductase-like, C-terminal NADP-linked domain"/>
    <property type="match status" value="1"/>
</dbReference>
<dbReference type="InterPro" id="IPR039261">
    <property type="entry name" value="FNR_nucleotide-bd"/>
</dbReference>
<evidence type="ECO:0000256" key="2">
    <source>
        <dbReference type="ARBA" id="ARBA00022714"/>
    </source>
</evidence>
<dbReference type="InterPro" id="IPR008333">
    <property type="entry name" value="Cbr1-like_FAD-bd_dom"/>
</dbReference>
<keyword evidence="7" id="KW-1185">Reference proteome</keyword>
<dbReference type="InterPro" id="IPR001433">
    <property type="entry name" value="OxRdtase_FAD/NAD-bd"/>
</dbReference>
<protein>
    <submittedName>
        <fullName evidence="6">CDP-4-dehydro-6-deoxyglucose reductase/3-phenylpropionate/trans-cinnamate dioxygenase ferredoxin reductase subunit</fullName>
    </submittedName>
</protein>
<dbReference type="EMBL" id="SGXC01000002">
    <property type="protein sequence ID" value="RZS81302.1"/>
    <property type="molecule type" value="Genomic_DNA"/>
</dbReference>
<comment type="cofactor">
    <cofactor evidence="1">
        <name>FAD</name>
        <dbReference type="ChEBI" id="CHEBI:57692"/>
    </cofactor>
</comment>
<evidence type="ECO:0000256" key="3">
    <source>
        <dbReference type="ARBA" id="ARBA00034078"/>
    </source>
</evidence>
<evidence type="ECO:0000313" key="7">
    <source>
        <dbReference type="Proteomes" id="UP000292445"/>
    </source>
</evidence>
<organism evidence="6 7">
    <name type="scientific">Pigmentiphaga kullae</name>
    <dbReference type="NCBI Taxonomy" id="151784"/>
    <lineage>
        <taxon>Bacteria</taxon>
        <taxon>Pseudomonadati</taxon>
        <taxon>Pseudomonadota</taxon>
        <taxon>Betaproteobacteria</taxon>
        <taxon>Burkholderiales</taxon>
        <taxon>Alcaligenaceae</taxon>
        <taxon>Pigmentiphaga</taxon>
    </lineage>
</organism>
<dbReference type="InterPro" id="IPR012675">
    <property type="entry name" value="Beta-grasp_dom_sf"/>
</dbReference>
<dbReference type="AlphaFoldDB" id="A0A4Q7NDY5"/>
<dbReference type="Pfam" id="PF00111">
    <property type="entry name" value="Fer2"/>
    <property type="match status" value="1"/>
</dbReference>
<dbReference type="RefSeq" id="WP_130358982.1">
    <property type="nucleotide sequence ID" value="NZ_SGXC01000002.1"/>
</dbReference>
<dbReference type="SUPFAM" id="SSF54292">
    <property type="entry name" value="2Fe-2S ferredoxin-like"/>
    <property type="match status" value="1"/>
</dbReference>
<dbReference type="Pfam" id="PF00970">
    <property type="entry name" value="FAD_binding_6"/>
    <property type="match status" value="1"/>
</dbReference>
<dbReference type="InterPro" id="IPR017927">
    <property type="entry name" value="FAD-bd_FR_type"/>
</dbReference>
<proteinExistence type="predicted"/>
<dbReference type="SUPFAM" id="SSF63380">
    <property type="entry name" value="Riboflavin synthase domain-like"/>
    <property type="match status" value="1"/>
</dbReference>
<evidence type="ECO:0000313" key="6">
    <source>
        <dbReference type="EMBL" id="RZS81302.1"/>
    </source>
</evidence>
<dbReference type="GO" id="GO:0051213">
    <property type="term" value="F:dioxygenase activity"/>
    <property type="evidence" value="ECO:0007669"/>
    <property type="project" value="UniProtKB-KW"/>
</dbReference>
<dbReference type="InterPro" id="IPR001709">
    <property type="entry name" value="Flavoprot_Pyr_Nucl_cyt_Rdtase"/>
</dbReference>
<dbReference type="Gene3D" id="2.40.30.10">
    <property type="entry name" value="Translation factors"/>
    <property type="match status" value="1"/>
</dbReference>